<dbReference type="EMBL" id="FMZW01000039">
    <property type="protein sequence ID" value="SDE93223.1"/>
    <property type="molecule type" value="Genomic_DNA"/>
</dbReference>
<keyword evidence="1" id="KW-0732">Signal</keyword>
<sequence length="270" mass="29034">MWKRSRGFRSCSRRLAPRFMVALGLIAWSDPASAYRPFDGTDAAVAKKGEMEVELQPAGRLRDESGTSLIAPAWVLNYGLSESWEAVFEGQGQTSLSPPGPTSLTAAGAFLKHVVVPGSLQDKTGPSIATEFGVLLPDGTGNSGVGVSLAGIVSQRWDWGTIHLNAETAITRDHHGDVFVGAIVEGPMTWTVRPVAEIFYENEFGKEDTFSGLVGLIYRVRDDLSFDIAVRHALTGGHPVNEIRAGLTFGFPLSFFEGHAAHQASPIPSR</sequence>
<name>A0A1G7GYU0_9BRAD</name>
<evidence type="ECO:0008006" key="4">
    <source>
        <dbReference type="Google" id="ProtNLM"/>
    </source>
</evidence>
<evidence type="ECO:0000313" key="2">
    <source>
        <dbReference type="EMBL" id="SDE93223.1"/>
    </source>
</evidence>
<gene>
    <name evidence="2" type="ORF">SAMN05216337_103970</name>
</gene>
<feature type="signal peptide" evidence="1">
    <location>
        <begin position="1"/>
        <end position="34"/>
    </location>
</feature>
<feature type="chain" id="PRO_5011781127" description="Transporter" evidence="1">
    <location>
        <begin position="35"/>
        <end position="270"/>
    </location>
</feature>
<evidence type="ECO:0000256" key="1">
    <source>
        <dbReference type="SAM" id="SignalP"/>
    </source>
</evidence>
<dbReference type="RefSeq" id="WP_233443049.1">
    <property type="nucleotide sequence ID" value="NZ_FMZW01000039.1"/>
</dbReference>
<protein>
    <recommendedName>
        <fullName evidence="4">Transporter</fullName>
    </recommendedName>
</protein>
<dbReference type="AlphaFoldDB" id="A0A1G7GYU0"/>
<accession>A0A1G7GYU0</accession>
<reference evidence="2 3" key="1">
    <citation type="submission" date="2016-10" db="EMBL/GenBank/DDBJ databases">
        <authorList>
            <person name="de Groot N.N."/>
        </authorList>
    </citation>
    <scope>NUCLEOTIDE SEQUENCE [LARGE SCALE GENOMIC DNA]</scope>
    <source>
        <strain evidence="2 3">R5</strain>
    </source>
</reference>
<proteinExistence type="predicted"/>
<organism evidence="2 3">
    <name type="scientific">Bradyrhizobium brasilense</name>
    <dbReference type="NCBI Taxonomy" id="1419277"/>
    <lineage>
        <taxon>Bacteria</taxon>
        <taxon>Pseudomonadati</taxon>
        <taxon>Pseudomonadota</taxon>
        <taxon>Alphaproteobacteria</taxon>
        <taxon>Hyphomicrobiales</taxon>
        <taxon>Nitrobacteraceae</taxon>
        <taxon>Bradyrhizobium</taxon>
    </lineage>
</organism>
<evidence type="ECO:0000313" key="3">
    <source>
        <dbReference type="Proteomes" id="UP000199245"/>
    </source>
</evidence>
<dbReference type="Proteomes" id="UP000199245">
    <property type="component" value="Unassembled WGS sequence"/>
</dbReference>